<comment type="caution">
    <text evidence="2">The sequence shown here is derived from an EMBL/GenBank/DDBJ whole genome shotgun (WGS) entry which is preliminary data.</text>
</comment>
<sequence>MSAIQKEKNTTMKTDTRPDMVTDSEQINVDYQQSLLQKRIKTACQSPLSITSPTEHNTTGNPTQRTGHEHMRFLPNNPYIEQQQHAIHPTSSPEIETQHGKDQ</sequence>
<protein>
    <submittedName>
        <fullName evidence="2">27018_t:CDS:1</fullName>
    </submittedName>
</protein>
<evidence type="ECO:0000313" key="2">
    <source>
        <dbReference type="EMBL" id="CAG8842835.1"/>
    </source>
</evidence>
<dbReference type="Proteomes" id="UP000789901">
    <property type="component" value="Unassembled WGS sequence"/>
</dbReference>
<evidence type="ECO:0000256" key="1">
    <source>
        <dbReference type="SAM" id="MobiDB-lite"/>
    </source>
</evidence>
<dbReference type="EMBL" id="CAJVQB010070375">
    <property type="protein sequence ID" value="CAG8842835.1"/>
    <property type="molecule type" value="Genomic_DNA"/>
</dbReference>
<keyword evidence="3" id="KW-1185">Reference proteome</keyword>
<feature type="compositionally biased region" description="Polar residues" evidence="1">
    <location>
        <begin position="79"/>
        <end position="95"/>
    </location>
</feature>
<proteinExistence type="predicted"/>
<feature type="region of interest" description="Disordered" evidence="1">
    <location>
        <begin position="1"/>
        <end position="21"/>
    </location>
</feature>
<feature type="compositionally biased region" description="Polar residues" evidence="1">
    <location>
        <begin position="46"/>
        <end position="65"/>
    </location>
</feature>
<gene>
    <name evidence="2" type="ORF">GMARGA_LOCUS36204</name>
</gene>
<name>A0ABN7WX09_GIGMA</name>
<organism evidence="2 3">
    <name type="scientific">Gigaspora margarita</name>
    <dbReference type="NCBI Taxonomy" id="4874"/>
    <lineage>
        <taxon>Eukaryota</taxon>
        <taxon>Fungi</taxon>
        <taxon>Fungi incertae sedis</taxon>
        <taxon>Mucoromycota</taxon>
        <taxon>Glomeromycotina</taxon>
        <taxon>Glomeromycetes</taxon>
        <taxon>Diversisporales</taxon>
        <taxon>Gigasporaceae</taxon>
        <taxon>Gigaspora</taxon>
    </lineage>
</organism>
<feature type="compositionally biased region" description="Basic and acidic residues" evidence="1">
    <location>
        <begin position="1"/>
        <end position="20"/>
    </location>
</feature>
<evidence type="ECO:0000313" key="3">
    <source>
        <dbReference type="Proteomes" id="UP000789901"/>
    </source>
</evidence>
<accession>A0ABN7WX09</accession>
<feature type="region of interest" description="Disordered" evidence="1">
    <location>
        <begin position="46"/>
        <end position="103"/>
    </location>
</feature>
<reference evidence="2 3" key="1">
    <citation type="submission" date="2021-06" db="EMBL/GenBank/DDBJ databases">
        <authorList>
            <person name="Kallberg Y."/>
            <person name="Tangrot J."/>
            <person name="Rosling A."/>
        </authorList>
    </citation>
    <scope>NUCLEOTIDE SEQUENCE [LARGE SCALE GENOMIC DNA]</scope>
    <source>
        <strain evidence="2 3">120-4 pot B 10/14</strain>
    </source>
</reference>